<protein>
    <submittedName>
        <fullName evidence="1">Uncharacterized protein</fullName>
    </submittedName>
</protein>
<proteinExistence type="predicted"/>
<sequence>MSSQAAVNATSPPRRQTHAQNADVHPGQIQLDAEKEAAAEELKANPGRKPRARKAKPVNTETPEEQGIRMDASAAHIANIEKQMLAEQSQATASKPKAVRPPARAKGMKTPTGTTAKEAGESPVDSSVLKEQEGGDSEEEVQPEVGKKRGKVTKPSLREA</sequence>
<gene>
    <name evidence="1" type="ORF">BV22DRAFT_1044810</name>
</gene>
<evidence type="ECO:0000313" key="2">
    <source>
        <dbReference type="Proteomes" id="UP000790709"/>
    </source>
</evidence>
<reference evidence="1" key="1">
    <citation type="journal article" date="2021" name="New Phytol.">
        <title>Evolutionary innovations through gain and loss of genes in the ectomycorrhizal Boletales.</title>
        <authorList>
            <person name="Wu G."/>
            <person name="Miyauchi S."/>
            <person name="Morin E."/>
            <person name="Kuo A."/>
            <person name="Drula E."/>
            <person name="Varga T."/>
            <person name="Kohler A."/>
            <person name="Feng B."/>
            <person name="Cao Y."/>
            <person name="Lipzen A."/>
            <person name="Daum C."/>
            <person name="Hundley H."/>
            <person name="Pangilinan J."/>
            <person name="Johnson J."/>
            <person name="Barry K."/>
            <person name="LaButti K."/>
            <person name="Ng V."/>
            <person name="Ahrendt S."/>
            <person name="Min B."/>
            <person name="Choi I.G."/>
            <person name="Park H."/>
            <person name="Plett J.M."/>
            <person name="Magnuson J."/>
            <person name="Spatafora J.W."/>
            <person name="Nagy L.G."/>
            <person name="Henrissat B."/>
            <person name="Grigoriev I.V."/>
            <person name="Yang Z.L."/>
            <person name="Xu J."/>
            <person name="Martin F.M."/>
        </authorList>
    </citation>
    <scope>NUCLEOTIDE SEQUENCE</scope>
    <source>
        <strain evidence="1">KUC20120723A-06</strain>
    </source>
</reference>
<feature type="non-terminal residue" evidence="1">
    <location>
        <position position="160"/>
    </location>
</feature>
<dbReference type="Proteomes" id="UP000790709">
    <property type="component" value="Unassembled WGS sequence"/>
</dbReference>
<evidence type="ECO:0000313" key="1">
    <source>
        <dbReference type="EMBL" id="KAH7928303.1"/>
    </source>
</evidence>
<accession>A0ACB8BTW5</accession>
<organism evidence="1 2">
    <name type="scientific">Leucogyrophana mollusca</name>
    <dbReference type="NCBI Taxonomy" id="85980"/>
    <lineage>
        <taxon>Eukaryota</taxon>
        <taxon>Fungi</taxon>
        <taxon>Dikarya</taxon>
        <taxon>Basidiomycota</taxon>
        <taxon>Agaricomycotina</taxon>
        <taxon>Agaricomycetes</taxon>
        <taxon>Agaricomycetidae</taxon>
        <taxon>Boletales</taxon>
        <taxon>Boletales incertae sedis</taxon>
        <taxon>Leucogyrophana</taxon>
    </lineage>
</organism>
<comment type="caution">
    <text evidence="1">The sequence shown here is derived from an EMBL/GenBank/DDBJ whole genome shotgun (WGS) entry which is preliminary data.</text>
</comment>
<name>A0ACB8BTW5_9AGAM</name>
<keyword evidence="2" id="KW-1185">Reference proteome</keyword>
<dbReference type="EMBL" id="MU266355">
    <property type="protein sequence ID" value="KAH7928303.1"/>
    <property type="molecule type" value="Genomic_DNA"/>
</dbReference>